<evidence type="ECO:0000313" key="5">
    <source>
        <dbReference type="Proteomes" id="UP000318571"/>
    </source>
</evidence>
<dbReference type="EMBL" id="VCGU01000009">
    <property type="protein sequence ID" value="TRY70788.1"/>
    <property type="molecule type" value="Genomic_DNA"/>
</dbReference>
<gene>
    <name evidence="4" type="ORF">TCAL_02809</name>
</gene>
<dbReference type="InterPro" id="IPR013783">
    <property type="entry name" value="Ig-like_fold"/>
</dbReference>
<dbReference type="Pfam" id="PF07679">
    <property type="entry name" value="I-set"/>
    <property type="match status" value="1"/>
</dbReference>
<evidence type="ECO:0000259" key="3">
    <source>
        <dbReference type="PROSITE" id="PS50835"/>
    </source>
</evidence>
<dbReference type="SMART" id="SM00408">
    <property type="entry name" value="IGc2"/>
    <property type="match status" value="1"/>
</dbReference>
<dbReference type="STRING" id="6832.A0A553NZE5"/>
<dbReference type="InterPro" id="IPR013098">
    <property type="entry name" value="Ig_I-set"/>
</dbReference>
<evidence type="ECO:0000313" key="4">
    <source>
        <dbReference type="EMBL" id="TRY70788.1"/>
    </source>
</evidence>
<comment type="caution">
    <text evidence="4">The sequence shown here is derived from an EMBL/GenBank/DDBJ whole genome shotgun (WGS) entry which is preliminary data.</text>
</comment>
<dbReference type="PROSITE" id="PS50835">
    <property type="entry name" value="IG_LIKE"/>
    <property type="match status" value="1"/>
</dbReference>
<dbReference type="SUPFAM" id="SSF48726">
    <property type="entry name" value="Immunoglobulin"/>
    <property type="match status" value="1"/>
</dbReference>
<dbReference type="InterPro" id="IPR036179">
    <property type="entry name" value="Ig-like_dom_sf"/>
</dbReference>
<feature type="domain" description="Ig-like" evidence="3">
    <location>
        <begin position="7"/>
        <end position="98"/>
    </location>
</feature>
<organism evidence="4 5">
    <name type="scientific">Tigriopus californicus</name>
    <name type="common">Marine copepod</name>
    <dbReference type="NCBI Taxonomy" id="6832"/>
    <lineage>
        <taxon>Eukaryota</taxon>
        <taxon>Metazoa</taxon>
        <taxon>Ecdysozoa</taxon>
        <taxon>Arthropoda</taxon>
        <taxon>Crustacea</taxon>
        <taxon>Multicrustacea</taxon>
        <taxon>Hexanauplia</taxon>
        <taxon>Copepoda</taxon>
        <taxon>Harpacticoida</taxon>
        <taxon>Harpacticidae</taxon>
        <taxon>Tigriopus</taxon>
    </lineage>
</organism>
<sequence>MESWSAPIFKQPFQGTRFQQGDDAQFSAVISAEPDPEVSWAKNGSRIPPNHPKYQIAHNPSTGLTLLMIREFGPGDEGQYTLTAKNPYGQITATLNLNPDPTVTRSKAISNLRMQIHKHHQQPVANTY</sequence>
<dbReference type="Gene3D" id="2.60.40.10">
    <property type="entry name" value="Immunoglobulins"/>
    <property type="match status" value="1"/>
</dbReference>
<dbReference type="AlphaFoldDB" id="A0A553NZE5"/>
<dbReference type="PANTHER" id="PTHR47633">
    <property type="entry name" value="IMMUNOGLOBULIN"/>
    <property type="match status" value="1"/>
</dbReference>
<name>A0A553NZE5_TIGCA</name>
<dbReference type="Proteomes" id="UP000318571">
    <property type="component" value="Chromosome 9"/>
</dbReference>
<proteinExistence type="predicted"/>
<evidence type="ECO:0000256" key="2">
    <source>
        <dbReference type="ARBA" id="ARBA00023319"/>
    </source>
</evidence>
<protein>
    <recommendedName>
        <fullName evidence="3">Ig-like domain-containing protein</fullName>
    </recommendedName>
</protein>
<dbReference type="InterPro" id="IPR007110">
    <property type="entry name" value="Ig-like_dom"/>
</dbReference>
<evidence type="ECO:0000256" key="1">
    <source>
        <dbReference type="ARBA" id="ARBA00023157"/>
    </source>
</evidence>
<accession>A0A553NZE5</accession>
<reference evidence="4 5" key="1">
    <citation type="journal article" date="2018" name="Nat. Ecol. Evol.">
        <title>Genomic signatures of mitonuclear coevolution across populations of Tigriopus californicus.</title>
        <authorList>
            <person name="Barreto F.S."/>
            <person name="Watson E.T."/>
            <person name="Lima T.G."/>
            <person name="Willett C.S."/>
            <person name="Edmands S."/>
            <person name="Li W."/>
            <person name="Burton R.S."/>
        </authorList>
    </citation>
    <scope>NUCLEOTIDE SEQUENCE [LARGE SCALE GENOMIC DNA]</scope>
    <source>
        <strain evidence="4 5">San Diego</strain>
    </source>
</reference>
<dbReference type="FunFam" id="2.60.40.10:FF:000032">
    <property type="entry name" value="palladin isoform X1"/>
    <property type="match status" value="1"/>
</dbReference>
<keyword evidence="2" id="KW-0393">Immunoglobulin domain</keyword>
<keyword evidence="1" id="KW-1015">Disulfide bond</keyword>
<dbReference type="InterPro" id="IPR003598">
    <property type="entry name" value="Ig_sub2"/>
</dbReference>
<keyword evidence="5" id="KW-1185">Reference proteome</keyword>